<keyword evidence="3" id="KW-0436">Ligase</keyword>
<accession>A0A3M8AB83</accession>
<dbReference type="PANTHER" id="PTHR43767">
    <property type="entry name" value="LONG-CHAIN-FATTY-ACID--COA LIGASE"/>
    <property type="match status" value="1"/>
</dbReference>
<evidence type="ECO:0000313" key="3">
    <source>
        <dbReference type="EMBL" id="RNB48394.1"/>
    </source>
</evidence>
<dbReference type="InterPro" id="IPR045851">
    <property type="entry name" value="AMP-bd_C_sf"/>
</dbReference>
<dbReference type="PROSITE" id="PS00455">
    <property type="entry name" value="AMP_BINDING"/>
    <property type="match status" value="1"/>
</dbReference>
<evidence type="ECO:0000259" key="2">
    <source>
        <dbReference type="Pfam" id="PF13193"/>
    </source>
</evidence>
<dbReference type="Gene3D" id="3.40.50.12780">
    <property type="entry name" value="N-terminal domain of ligase-like"/>
    <property type="match status" value="1"/>
</dbReference>
<dbReference type="InterPro" id="IPR042099">
    <property type="entry name" value="ANL_N_sf"/>
</dbReference>
<dbReference type="PANTHER" id="PTHR43767:SF12">
    <property type="entry name" value="AMP-DEPENDENT SYNTHETASE AND LIGASE"/>
    <property type="match status" value="1"/>
</dbReference>
<dbReference type="AlphaFoldDB" id="A0A3M8AB83"/>
<dbReference type="InterPro" id="IPR000873">
    <property type="entry name" value="AMP-dep_synth/lig_dom"/>
</dbReference>
<dbReference type="InterPro" id="IPR050237">
    <property type="entry name" value="ATP-dep_AMP-bd_enzyme"/>
</dbReference>
<dbReference type="InterPro" id="IPR025110">
    <property type="entry name" value="AMP-bd_C"/>
</dbReference>
<dbReference type="SUPFAM" id="SSF56801">
    <property type="entry name" value="Acetyl-CoA synthetase-like"/>
    <property type="match status" value="1"/>
</dbReference>
<dbReference type="Gene3D" id="3.30.300.30">
    <property type="match status" value="1"/>
</dbReference>
<evidence type="ECO:0000313" key="4">
    <source>
        <dbReference type="Proteomes" id="UP000275048"/>
    </source>
</evidence>
<evidence type="ECO:0000259" key="1">
    <source>
        <dbReference type="Pfam" id="PF00501"/>
    </source>
</evidence>
<dbReference type="Pfam" id="PF13193">
    <property type="entry name" value="AMP-binding_C"/>
    <property type="match status" value="1"/>
</dbReference>
<feature type="domain" description="AMP-binding enzyme C-terminal" evidence="2">
    <location>
        <begin position="477"/>
        <end position="552"/>
    </location>
</feature>
<dbReference type="GO" id="GO:0016877">
    <property type="term" value="F:ligase activity, forming carbon-sulfur bonds"/>
    <property type="evidence" value="ECO:0007669"/>
    <property type="project" value="UniProtKB-ARBA"/>
</dbReference>
<keyword evidence="4" id="KW-1185">Reference proteome</keyword>
<proteinExistence type="predicted"/>
<comment type="caution">
    <text evidence="3">The sequence shown here is derived from an EMBL/GenBank/DDBJ whole genome shotgun (WGS) entry which is preliminary data.</text>
</comment>
<sequence length="569" mass="61908">MNPYEHRPWLAHYAEGVPADIDEPTQTLVDLIDDSVRRFAKRPALEFFGAETSYRGLGEQIARAAEGLRKLGVRAGDRVALILPNCPQHVAAFYAVLRLGAIVVEHNPLYTPPELRHQFEDHGATVAITWDAVADTIADFPRDIRPKHIVAVDLTRALPLLKRLALRLPIPKARESRAALTTPPRARGVLDWERVAGGRALSKRHPRPTLDDTALLQYTSGTTGIPKGAILSHRNLRANAMQGQAWVPGLREGDEVFYGVLPLFHAYGMTLCLTFAMSMGARLVLFPKFDVELVLAAAKHTPPTFLPAVPPIYDALSRAAERRGAVGLLSQVRFAISGAMSLPVATVDRWESTTGGLLVEGYGMTESSPVAVGNPMGPTRRPGTVGVPFPSTEIRVVDPANPDEDRPAGEEGELLIRGPQVFQGYWHRPSETTDTLLPGGWLRTGDIVRVSDDGFVTIVDRVKELIITGGFNVSPSEVEGVLLRHPDVRGAAVVGLPRSSGGEDVAAAVELREGAAFDAAALREFCRKSLTPYKVPKQVVQVDELPRSLIGKVLRRQVRDQLLAERAAG</sequence>
<dbReference type="OrthoDB" id="9803968at2"/>
<reference evidence="3 4" key="1">
    <citation type="submission" date="2018-10" db="EMBL/GenBank/DDBJ databases">
        <title>Isolation, diversity and antibacterial activity of antinobacteria from the wheat rhizosphere soil.</title>
        <authorList>
            <person name="Sun T."/>
        </authorList>
    </citation>
    <scope>NUCLEOTIDE SEQUENCE [LARGE SCALE GENOMIC DNA]</scope>
    <source>
        <strain evidence="3 4">SJ-23</strain>
    </source>
</reference>
<protein>
    <submittedName>
        <fullName evidence="3">Long-chain fatty acid--CoA ligase</fullName>
    </submittedName>
</protein>
<dbReference type="InterPro" id="IPR020845">
    <property type="entry name" value="AMP-binding_CS"/>
</dbReference>
<dbReference type="Proteomes" id="UP000275048">
    <property type="component" value="Unassembled WGS sequence"/>
</dbReference>
<gene>
    <name evidence="3" type="ORF">EDM22_11250</name>
</gene>
<dbReference type="RefSeq" id="WP_122937139.1">
    <property type="nucleotide sequence ID" value="NZ_JBHSNT010000008.1"/>
</dbReference>
<organism evidence="3 4">
    <name type="scientific">Agromyces tardus</name>
    <dbReference type="NCBI Taxonomy" id="2583849"/>
    <lineage>
        <taxon>Bacteria</taxon>
        <taxon>Bacillati</taxon>
        <taxon>Actinomycetota</taxon>
        <taxon>Actinomycetes</taxon>
        <taxon>Micrococcales</taxon>
        <taxon>Microbacteriaceae</taxon>
        <taxon>Agromyces</taxon>
    </lineage>
</organism>
<feature type="domain" description="AMP-dependent synthetase/ligase" evidence="1">
    <location>
        <begin position="33"/>
        <end position="426"/>
    </location>
</feature>
<dbReference type="Pfam" id="PF00501">
    <property type="entry name" value="AMP-binding"/>
    <property type="match status" value="1"/>
</dbReference>
<name>A0A3M8AB83_9MICO</name>
<dbReference type="CDD" id="cd05936">
    <property type="entry name" value="FC-FACS_FadD_like"/>
    <property type="match status" value="1"/>
</dbReference>
<dbReference type="EMBL" id="RHHB01000020">
    <property type="protein sequence ID" value="RNB48394.1"/>
    <property type="molecule type" value="Genomic_DNA"/>
</dbReference>
<dbReference type="NCBIfam" id="NF004114">
    <property type="entry name" value="PRK05605.1"/>
    <property type="match status" value="1"/>
</dbReference>